<reference evidence="4 5" key="1">
    <citation type="submission" date="2016-11" db="EMBL/GenBank/DDBJ databases">
        <title>Trade-off between light-utilization and light-protection in marine flavobacteria.</title>
        <authorList>
            <person name="Kumagai Y."/>
        </authorList>
    </citation>
    <scope>NUCLEOTIDE SEQUENCE [LARGE SCALE GENOMIC DNA]</scope>
    <source>
        <strain evidence="4 5">NBRC 107125</strain>
    </source>
</reference>
<dbReference type="InterPro" id="IPR011055">
    <property type="entry name" value="Dup_hybrid_motif"/>
</dbReference>
<name>A0A1X9NAT4_9GAMM</name>
<dbReference type="InterPro" id="IPR050570">
    <property type="entry name" value="Cell_wall_metabolism_enzyme"/>
</dbReference>
<sequence length="309" mass="34110">MKVIIVSDKHGQSTSISLGRWTRTLFSLCLLGIPLGIGGLIGHSVANNDGEVLDQQALSAIKEKNSKEQRLLSETKRKTEQHLHALTLRMAEIQARMVRLDALGERITSVAKLDKGEFDFSQLPAVGGPQTSDLGKVYESHDFVGAVDKLVKRIDDREQQLEILETLMANRKIEDEVFLAGRPIKKGWMSSHFGHRTDPFSGRKAMHEGVDFAGKLGSEIVAVGSGVVTWSGDRYGYGRLVEINHGNGFMTRYAHNMENKVEVGDIVKKGQVISLMGSSGRSTGPHVHFEVYKHGRAVDPATYIHRASR</sequence>
<dbReference type="Gene3D" id="2.70.70.10">
    <property type="entry name" value="Glucose Permease (Domain IIA)"/>
    <property type="match status" value="1"/>
</dbReference>
<dbReference type="RefSeq" id="WP_085758881.1">
    <property type="nucleotide sequence ID" value="NZ_CP019343.1"/>
</dbReference>
<keyword evidence="1" id="KW-0175">Coiled coil</keyword>
<dbReference type="KEGG" id="osg:BST96_11700"/>
<dbReference type="PANTHER" id="PTHR21666">
    <property type="entry name" value="PEPTIDASE-RELATED"/>
    <property type="match status" value="1"/>
</dbReference>
<proteinExistence type="predicted"/>
<dbReference type="EMBL" id="CP019343">
    <property type="protein sequence ID" value="ARN74726.1"/>
    <property type="molecule type" value="Genomic_DNA"/>
</dbReference>
<dbReference type="CDD" id="cd12797">
    <property type="entry name" value="M23_peptidase"/>
    <property type="match status" value="1"/>
</dbReference>
<dbReference type="AlphaFoldDB" id="A0A1X9NAT4"/>
<dbReference type="InterPro" id="IPR016047">
    <property type="entry name" value="M23ase_b-sheet_dom"/>
</dbReference>
<dbReference type="SUPFAM" id="SSF51261">
    <property type="entry name" value="Duplicated hybrid motif"/>
    <property type="match status" value="1"/>
</dbReference>
<dbReference type="Proteomes" id="UP000193450">
    <property type="component" value="Chromosome"/>
</dbReference>
<organism evidence="4 5">
    <name type="scientific">Oceanicoccus sagamiensis</name>
    <dbReference type="NCBI Taxonomy" id="716816"/>
    <lineage>
        <taxon>Bacteria</taxon>
        <taxon>Pseudomonadati</taxon>
        <taxon>Pseudomonadota</taxon>
        <taxon>Gammaproteobacteria</taxon>
        <taxon>Cellvibrionales</taxon>
        <taxon>Spongiibacteraceae</taxon>
        <taxon>Oceanicoccus</taxon>
    </lineage>
</organism>
<dbReference type="FunFam" id="2.70.70.10:FF:000006">
    <property type="entry name" value="M23 family peptidase"/>
    <property type="match status" value="1"/>
</dbReference>
<evidence type="ECO:0000256" key="2">
    <source>
        <dbReference type="SAM" id="Phobius"/>
    </source>
</evidence>
<protein>
    <recommendedName>
        <fullName evidence="3">M23ase beta-sheet core domain-containing protein</fullName>
    </recommendedName>
</protein>
<accession>A0A1X9NAT4</accession>
<dbReference type="PANTHER" id="PTHR21666:SF291">
    <property type="entry name" value="STAGE II SPORULATION PROTEIN Q"/>
    <property type="match status" value="1"/>
</dbReference>
<evidence type="ECO:0000256" key="1">
    <source>
        <dbReference type="SAM" id="Coils"/>
    </source>
</evidence>
<keyword evidence="2" id="KW-1133">Transmembrane helix</keyword>
<keyword evidence="2" id="KW-0472">Membrane</keyword>
<dbReference type="OrthoDB" id="9805070at2"/>
<dbReference type="GO" id="GO:0004222">
    <property type="term" value="F:metalloendopeptidase activity"/>
    <property type="evidence" value="ECO:0007669"/>
    <property type="project" value="TreeGrafter"/>
</dbReference>
<feature type="coiled-coil region" evidence="1">
    <location>
        <begin position="58"/>
        <end position="96"/>
    </location>
</feature>
<gene>
    <name evidence="4" type="ORF">BST96_11700</name>
</gene>
<keyword evidence="5" id="KW-1185">Reference proteome</keyword>
<feature type="transmembrane region" description="Helical" evidence="2">
    <location>
        <begin position="21"/>
        <end position="41"/>
    </location>
</feature>
<feature type="domain" description="M23ase beta-sheet core" evidence="3">
    <location>
        <begin position="206"/>
        <end position="300"/>
    </location>
</feature>
<evidence type="ECO:0000259" key="3">
    <source>
        <dbReference type="Pfam" id="PF01551"/>
    </source>
</evidence>
<dbReference type="Pfam" id="PF01551">
    <property type="entry name" value="Peptidase_M23"/>
    <property type="match status" value="1"/>
</dbReference>
<dbReference type="STRING" id="716816.BST96_11700"/>
<evidence type="ECO:0000313" key="4">
    <source>
        <dbReference type="EMBL" id="ARN74726.1"/>
    </source>
</evidence>
<evidence type="ECO:0000313" key="5">
    <source>
        <dbReference type="Proteomes" id="UP000193450"/>
    </source>
</evidence>
<keyword evidence="2" id="KW-0812">Transmembrane</keyword>